<gene>
    <name evidence="16" type="ORF">C5Y96_01585</name>
</gene>
<evidence type="ECO:0000256" key="8">
    <source>
        <dbReference type="ARBA" id="ARBA00034617"/>
    </source>
</evidence>
<dbReference type="InterPro" id="IPR014017">
    <property type="entry name" value="DNA_helicase_UvrD-like_C"/>
</dbReference>
<evidence type="ECO:0000256" key="7">
    <source>
        <dbReference type="ARBA" id="ARBA00023235"/>
    </source>
</evidence>
<keyword evidence="5 12" id="KW-0067">ATP-binding</keyword>
<dbReference type="PANTHER" id="PTHR11070">
    <property type="entry name" value="UVRD / RECB / PCRA DNA HELICASE FAMILY MEMBER"/>
    <property type="match status" value="1"/>
</dbReference>
<dbReference type="Gene3D" id="1.10.10.160">
    <property type="match status" value="1"/>
</dbReference>
<protein>
    <recommendedName>
        <fullName evidence="9">DNA 3'-5' helicase</fullName>
        <ecNumber evidence="9">5.6.2.4</ecNumber>
    </recommendedName>
    <alternativeName>
        <fullName evidence="10">DNA 3'-5' helicase II</fullName>
    </alternativeName>
</protein>
<comment type="catalytic activity">
    <reaction evidence="8">
        <text>Couples ATP hydrolysis with the unwinding of duplex DNA by translocating in the 3'-5' direction.</text>
        <dbReference type="EC" id="5.6.2.4"/>
    </reaction>
</comment>
<dbReference type="GO" id="GO:0000725">
    <property type="term" value="P:recombinational repair"/>
    <property type="evidence" value="ECO:0007669"/>
    <property type="project" value="TreeGrafter"/>
</dbReference>
<keyword evidence="6" id="KW-0238">DNA-binding</keyword>
<evidence type="ECO:0000256" key="11">
    <source>
        <dbReference type="ARBA" id="ARBA00048988"/>
    </source>
</evidence>
<dbReference type="SUPFAM" id="SSF52540">
    <property type="entry name" value="P-loop containing nucleoside triphosphate hydrolases"/>
    <property type="match status" value="1"/>
</dbReference>
<dbReference type="Gene3D" id="3.40.50.300">
    <property type="entry name" value="P-loop containing nucleotide triphosphate hydrolases"/>
    <property type="match status" value="2"/>
</dbReference>
<feature type="compositionally biased region" description="Polar residues" evidence="13">
    <location>
        <begin position="675"/>
        <end position="684"/>
    </location>
</feature>
<evidence type="ECO:0000256" key="13">
    <source>
        <dbReference type="SAM" id="MobiDB-lite"/>
    </source>
</evidence>
<dbReference type="InterPro" id="IPR014016">
    <property type="entry name" value="UvrD-like_ATP-bd"/>
</dbReference>
<feature type="region of interest" description="Disordered" evidence="13">
    <location>
        <begin position="660"/>
        <end position="684"/>
    </location>
</feature>
<evidence type="ECO:0000256" key="1">
    <source>
        <dbReference type="ARBA" id="ARBA00009922"/>
    </source>
</evidence>
<dbReference type="GO" id="GO:0043138">
    <property type="term" value="F:3'-5' DNA helicase activity"/>
    <property type="evidence" value="ECO:0007669"/>
    <property type="project" value="UniProtKB-EC"/>
</dbReference>
<keyword evidence="4 12" id="KW-0347">Helicase</keyword>
<keyword evidence="2 12" id="KW-0547">Nucleotide-binding</keyword>
<dbReference type="RefSeq" id="WP_105349799.1">
    <property type="nucleotide sequence ID" value="NZ_PUIA01000014.1"/>
</dbReference>
<dbReference type="PANTHER" id="PTHR11070:SF2">
    <property type="entry name" value="ATP-DEPENDENT DNA HELICASE SRS2"/>
    <property type="match status" value="1"/>
</dbReference>
<feature type="domain" description="UvrD-like helicase C-terminal" evidence="15">
    <location>
        <begin position="284"/>
        <end position="559"/>
    </location>
</feature>
<dbReference type="AlphaFoldDB" id="A0A2S8G7Q7"/>
<dbReference type="Pfam" id="PF00580">
    <property type="entry name" value="UvrD-helicase"/>
    <property type="match status" value="1"/>
</dbReference>
<dbReference type="PROSITE" id="PS51217">
    <property type="entry name" value="UVRD_HELICASE_CTER"/>
    <property type="match status" value="1"/>
</dbReference>
<evidence type="ECO:0000256" key="5">
    <source>
        <dbReference type="ARBA" id="ARBA00022840"/>
    </source>
</evidence>
<sequence>MTDYLFEGLTSSQREAVAHVDGPILVLAGPGSGKTRVVTHRIAHMLRSGVYSSQIVALTFTNKAAEEMRSRVERLAPESTVWVSTFHRFCARLLRAYSNLVGLEPNYTIYDTSDSLQILKRALQTEEISMSHATPEKVAKAISWAKNNMVLPERYEANSANAISSIVQDVYPEYQRQLRAANAVDFDDMLMLVAQMLQENPDLRAALDERFRYILVDEYQDTNLVQYLLVRSLSQQYPNLGVTGDPDQSIYGWRGANLNNILDFEKDFDHVKVVRLEQNFRSTPNILSVADQLIGHNKRRKKKSLFTDHAPGQPVRLLTYSTSHEEAQAIATRVATYVAQGKRRPRDFAIFYRVNALSRAYEEALRQQGIPYMIVSGVEFYQRKEIKDVLAYAMLMNNPRDDVAFTRIVNTPTRGIGKSTILKLQVHALDHGISMMDAAREAGMIDSLNKRAAVAVAKFVAMFDRLSLKINEPVEEILGAILSETGLRAQYENSDDEEDLSRLENIDELLSSAREFDFQHPEDGTLEQYLEDKALVNETDEFDTALDRVTLMTLHAAKGLEFPHVFMVAIEEGLLPHERSKDSDAQLEEERRLMFVGITRAQEELELSTANQRDFRGRRMMTVPSKFLFELPREEMDFQAALGRYAPTSQEWDDIHEIPEDDFSQTGESGDFADNSPSNDPSPQTKMLMTAADMVKGPSSSKPKLNPDKFHQSMAVIHPTYGLGKIIAMSGEGAKRTATVQFVTGEQKKFVLAYSELRPASST</sequence>
<evidence type="ECO:0000259" key="14">
    <source>
        <dbReference type="PROSITE" id="PS51198"/>
    </source>
</evidence>
<feature type="binding site" evidence="12">
    <location>
        <begin position="28"/>
        <end position="35"/>
    </location>
    <ligand>
        <name>ATP</name>
        <dbReference type="ChEBI" id="CHEBI:30616"/>
    </ligand>
</feature>
<reference evidence="16 17" key="1">
    <citation type="submission" date="2018-02" db="EMBL/GenBank/DDBJ databases">
        <title>Comparative genomes isolates from brazilian mangrove.</title>
        <authorList>
            <person name="Araujo J.E."/>
            <person name="Taketani R.G."/>
            <person name="Silva M.C.P."/>
            <person name="Loureco M.V."/>
            <person name="Andreote F.D."/>
        </authorList>
    </citation>
    <scope>NUCLEOTIDE SEQUENCE [LARGE SCALE GENOMIC DNA]</scope>
    <source>
        <strain evidence="16 17">HEX-2 MGV</strain>
    </source>
</reference>
<dbReference type="InterPro" id="IPR000212">
    <property type="entry name" value="DNA_helicase_UvrD/REP"/>
</dbReference>
<dbReference type="GO" id="GO:0005524">
    <property type="term" value="F:ATP binding"/>
    <property type="evidence" value="ECO:0007669"/>
    <property type="project" value="UniProtKB-UniRule"/>
</dbReference>
<evidence type="ECO:0000256" key="10">
    <source>
        <dbReference type="ARBA" id="ARBA00034923"/>
    </source>
</evidence>
<evidence type="ECO:0000313" key="17">
    <source>
        <dbReference type="Proteomes" id="UP000240009"/>
    </source>
</evidence>
<evidence type="ECO:0000256" key="4">
    <source>
        <dbReference type="ARBA" id="ARBA00022806"/>
    </source>
</evidence>
<dbReference type="CDD" id="cd18807">
    <property type="entry name" value="SF1_C_UvrD"/>
    <property type="match status" value="1"/>
</dbReference>
<dbReference type="GO" id="GO:0003677">
    <property type="term" value="F:DNA binding"/>
    <property type="evidence" value="ECO:0007669"/>
    <property type="project" value="UniProtKB-KW"/>
</dbReference>
<dbReference type="GO" id="GO:0033202">
    <property type="term" value="C:DNA helicase complex"/>
    <property type="evidence" value="ECO:0007669"/>
    <property type="project" value="TreeGrafter"/>
</dbReference>
<dbReference type="GO" id="GO:0016887">
    <property type="term" value="F:ATP hydrolysis activity"/>
    <property type="evidence" value="ECO:0007669"/>
    <property type="project" value="RHEA"/>
</dbReference>
<dbReference type="OrthoDB" id="9810135at2"/>
<dbReference type="EMBL" id="PUIA01000014">
    <property type="protein sequence ID" value="PQO40291.1"/>
    <property type="molecule type" value="Genomic_DNA"/>
</dbReference>
<evidence type="ECO:0000256" key="2">
    <source>
        <dbReference type="ARBA" id="ARBA00022741"/>
    </source>
</evidence>
<keyword evidence="3 12" id="KW-0378">Hydrolase</keyword>
<keyword evidence="7" id="KW-0413">Isomerase</keyword>
<comment type="catalytic activity">
    <reaction evidence="11">
        <text>ATP + H2O = ADP + phosphate + H(+)</text>
        <dbReference type="Rhea" id="RHEA:13065"/>
        <dbReference type="ChEBI" id="CHEBI:15377"/>
        <dbReference type="ChEBI" id="CHEBI:15378"/>
        <dbReference type="ChEBI" id="CHEBI:30616"/>
        <dbReference type="ChEBI" id="CHEBI:43474"/>
        <dbReference type="ChEBI" id="CHEBI:456216"/>
        <dbReference type="EC" id="5.6.2.4"/>
    </reaction>
</comment>
<evidence type="ECO:0000259" key="15">
    <source>
        <dbReference type="PROSITE" id="PS51217"/>
    </source>
</evidence>
<evidence type="ECO:0000256" key="6">
    <source>
        <dbReference type="ARBA" id="ARBA00023125"/>
    </source>
</evidence>
<evidence type="ECO:0000256" key="12">
    <source>
        <dbReference type="PROSITE-ProRule" id="PRU00560"/>
    </source>
</evidence>
<proteinExistence type="inferred from homology"/>
<comment type="caution">
    <text evidence="16">The sequence shown here is derived from an EMBL/GenBank/DDBJ whole genome shotgun (WGS) entry which is preliminary data.</text>
</comment>
<evidence type="ECO:0000256" key="9">
    <source>
        <dbReference type="ARBA" id="ARBA00034808"/>
    </source>
</evidence>
<dbReference type="Pfam" id="PF13361">
    <property type="entry name" value="UvrD_C"/>
    <property type="match status" value="1"/>
</dbReference>
<organism evidence="16 17">
    <name type="scientific">Blastopirellula marina</name>
    <dbReference type="NCBI Taxonomy" id="124"/>
    <lineage>
        <taxon>Bacteria</taxon>
        <taxon>Pseudomonadati</taxon>
        <taxon>Planctomycetota</taxon>
        <taxon>Planctomycetia</taxon>
        <taxon>Pirellulales</taxon>
        <taxon>Pirellulaceae</taxon>
        <taxon>Blastopirellula</taxon>
    </lineage>
</organism>
<dbReference type="GO" id="GO:0005829">
    <property type="term" value="C:cytosol"/>
    <property type="evidence" value="ECO:0007669"/>
    <property type="project" value="TreeGrafter"/>
</dbReference>
<dbReference type="FunFam" id="1.10.486.10:FF:000003">
    <property type="entry name" value="ATP-dependent DNA helicase"/>
    <property type="match status" value="1"/>
</dbReference>
<dbReference type="InterPro" id="IPR027417">
    <property type="entry name" value="P-loop_NTPase"/>
</dbReference>
<feature type="domain" description="UvrD-like helicase ATP-binding" evidence="14">
    <location>
        <begin position="7"/>
        <end position="283"/>
    </location>
</feature>
<accession>A0A2S8G7Q7</accession>
<dbReference type="PROSITE" id="PS51198">
    <property type="entry name" value="UVRD_HELICASE_ATP_BIND"/>
    <property type="match status" value="1"/>
</dbReference>
<dbReference type="CDD" id="cd17932">
    <property type="entry name" value="DEXQc_UvrD"/>
    <property type="match status" value="1"/>
</dbReference>
<name>A0A2S8G7Q7_9BACT</name>
<dbReference type="EC" id="5.6.2.4" evidence="9"/>
<dbReference type="Gene3D" id="1.10.486.10">
    <property type="entry name" value="PCRA, domain 4"/>
    <property type="match status" value="1"/>
</dbReference>
<comment type="similarity">
    <text evidence="1">Belongs to the helicase family. UvrD subfamily.</text>
</comment>
<dbReference type="Proteomes" id="UP000240009">
    <property type="component" value="Unassembled WGS sequence"/>
</dbReference>
<evidence type="ECO:0000256" key="3">
    <source>
        <dbReference type="ARBA" id="ARBA00022801"/>
    </source>
</evidence>
<evidence type="ECO:0000313" key="16">
    <source>
        <dbReference type="EMBL" id="PQO40291.1"/>
    </source>
</evidence>
<dbReference type="InterPro" id="IPR013986">
    <property type="entry name" value="DExx_box_DNA_helicase_dom_sf"/>
</dbReference>